<dbReference type="Proteomes" id="UP000224634">
    <property type="component" value="Unassembled WGS sequence"/>
</dbReference>
<dbReference type="OrthoDB" id="3491794at2759"/>
<protein>
    <submittedName>
        <fullName evidence="2">Uncharacterized protein</fullName>
    </submittedName>
</protein>
<comment type="caution">
    <text evidence="2">The sequence shown here is derived from an EMBL/GenBank/DDBJ whole genome shotgun (WGS) entry which is preliminary data.</text>
</comment>
<feature type="region of interest" description="Disordered" evidence="1">
    <location>
        <begin position="409"/>
        <end position="470"/>
    </location>
</feature>
<name>A0A2B7WTC2_POLH7</name>
<feature type="region of interest" description="Disordered" evidence="1">
    <location>
        <begin position="92"/>
        <end position="144"/>
    </location>
</feature>
<evidence type="ECO:0000313" key="2">
    <source>
        <dbReference type="EMBL" id="PGH02614.1"/>
    </source>
</evidence>
<dbReference type="STRING" id="1447883.A0A2B7WTC2"/>
<reference evidence="2 3" key="1">
    <citation type="submission" date="2017-10" db="EMBL/GenBank/DDBJ databases">
        <title>Comparative genomics in systemic dimorphic fungi from Ajellomycetaceae.</title>
        <authorList>
            <person name="Munoz J.F."/>
            <person name="Mcewen J.G."/>
            <person name="Clay O.K."/>
            <person name="Cuomo C.A."/>
        </authorList>
    </citation>
    <scope>NUCLEOTIDE SEQUENCE [LARGE SCALE GENOMIC DNA]</scope>
    <source>
        <strain evidence="2 3">UAMH7299</strain>
    </source>
</reference>
<dbReference type="AlphaFoldDB" id="A0A2B7WTC2"/>
<sequence length="584" mass="65490">MAMRSHYGSPPLDASCVLHSPVSALITRHGYRLIRGQDQLQQLEHFFLRGNLDDSLRLLSHLTATCHSYHSRLHLRLPAPWFDSQPLAHHPLHLPSPQSETQFSHQVAPKTASPLSTDRRPRKRRRDKCPPAQSVQQPDKPSAELSTEAIAFDYFTKVHGIRDDAKLQRLTSAGVKFVQNRLDIQHSPEAFWSGSAPIFKESIIDRSRRLEDGIKSIDSAEAKYDCAKRLALLYMNYDIEKREHIVKACELSQGVGRRSAAIRNYAADVNKDPDSVKFALKQSRHYLTLLDIEGPADVVSLGRDSSLIWERTLKDDDIQVLFDFRKDRYPSATRPFRDHVAAAKIILQGLLHLGWAYSELANCGGKLTKALFRYLKEASVQASDNATATTSSELTPAYTTKLNGAVHLNDLGSPARELPASPRDTTLGDEINEGTSCNSTRFDSEPRDMQDGSGIMARSAKPSESPTTNSMKIRDRENTVQREVLNTASATQFIIDWAGQVPNFPEQDERNRSLLSDPTNNQHTLSSINRIDSAPSVDLPIDLYRLDDPSTELRLDVTPTDLYNLDLDLPTELYPLDDVAMYST</sequence>
<keyword evidence="3" id="KW-1185">Reference proteome</keyword>
<accession>A0A2B7WTC2</accession>
<dbReference type="EMBL" id="PDNA01000221">
    <property type="protein sequence ID" value="PGH02614.1"/>
    <property type="molecule type" value="Genomic_DNA"/>
</dbReference>
<organism evidence="2 3">
    <name type="scientific">Polytolypa hystricis (strain UAMH7299)</name>
    <dbReference type="NCBI Taxonomy" id="1447883"/>
    <lineage>
        <taxon>Eukaryota</taxon>
        <taxon>Fungi</taxon>
        <taxon>Dikarya</taxon>
        <taxon>Ascomycota</taxon>
        <taxon>Pezizomycotina</taxon>
        <taxon>Eurotiomycetes</taxon>
        <taxon>Eurotiomycetidae</taxon>
        <taxon>Onygenales</taxon>
        <taxon>Onygenales incertae sedis</taxon>
        <taxon>Polytolypa</taxon>
    </lineage>
</organism>
<evidence type="ECO:0000313" key="3">
    <source>
        <dbReference type="Proteomes" id="UP000224634"/>
    </source>
</evidence>
<evidence type="ECO:0000256" key="1">
    <source>
        <dbReference type="SAM" id="MobiDB-lite"/>
    </source>
</evidence>
<gene>
    <name evidence="2" type="ORF">AJ80_08826</name>
</gene>
<proteinExistence type="predicted"/>